<protein>
    <recommendedName>
        <fullName evidence="8">Peptidase M48 domain-containing protein</fullName>
    </recommendedName>
</protein>
<keyword evidence="2 5" id="KW-0812">Transmembrane</keyword>
<dbReference type="PANTHER" id="PTHR43221">
    <property type="entry name" value="PROTEASE HTPX"/>
    <property type="match status" value="1"/>
</dbReference>
<dbReference type="eggNOG" id="COG0501">
    <property type="taxonomic scope" value="Bacteria"/>
</dbReference>
<organism evidence="6 7">
    <name type="scientific">Acinetobacter nectaris CIP 110549</name>
    <dbReference type="NCBI Taxonomy" id="1392540"/>
    <lineage>
        <taxon>Bacteria</taxon>
        <taxon>Pseudomonadati</taxon>
        <taxon>Pseudomonadota</taxon>
        <taxon>Gammaproteobacteria</taxon>
        <taxon>Moraxellales</taxon>
        <taxon>Moraxellaceae</taxon>
        <taxon>Acinetobacter</taxon>
    </lineage>
</organism>
<evidence type="ECO:0000256" key="5">
    <source>
        <dbReference type="SAM" id="Phobius"/>
    </source>
</evidence>
<dbReference type="InterPro" id="IPR036640">
    <property type="entry name" value="ABC1_TM_sf"/>
</dbReference>
<dbReference type="Gene3D" id="3.30.2010.10">
    <property type="entry name" value="Metalloproteases ('zincins'), catalytic domain"/>
    <property type="match status" value="1"/>
</dbReference>
<dbReference type="EMBL" id="AYER01000003">
    <property type="protein sequence ID" value="ESK40150.1"/>
    <property type="molecule type" value="Genomic_DNA"/>
</dbReference>
<proteinExistence type="predicted"/>
<evidence type="ECO:0000313" key="6">
    <source>
        <dbReference type="EMBL" id="ESK40150.1"/>
    </source>
</evidence>
<name>V2TV97_9GAMM</name>
<feature type="transmembrane region" description="Helical" evidence="5">
    <location>
        <begin position="216"/>
        <end position="235"/>
    </location>
</feature>
<keyword evidence="4 5" id="KW-0472">Membrane</keyword>
<accession>V2TV97</accession>
<keyword evidence="3 5" id="KW-1133">Transmembrane helix</keyword>
<dbReference type="OrthoDB" id="15218at2"/>
<keyword evidence="7" id="KW-1185">Reference proteome</keyword>
<dbReference type="PATRIC" id="fig|1392540.3.peg.580"/>
<comment type="caution">
    <text evidence="6">The sequence shown here is derived from an EMBL/GenBank/DDBJ whole genome shotgun (WGS) entry which is preliminary data.</text>
</comment>
<dbReference type="SUPFAM" id="SSF90123">
    <property type="entry name" value="ABC transporter transmembrane region"/>
    <property type="match status" value="1"/>
</dbReference>
<feature type="transmembrane region" description="Helical" evidence="5">
    <location>
        <begin position="14"/>
        <end position="43"/>
    </location>
</feature>
<evidence type="ECO:0008006" key="8">
    <source>
        <dbReference type="Google" id="ProtNLM"/>
    </source>
</evidence>
<dbReference type="STRING" id="1392540.P256_00590"/>
<comment type="subcellular location">
    <subcellularLocation>
        <location evidence="1">Cell membrane</location>
        <topology evidence="1">Multi-pass membrane protein</topology>
    </subcellularLocation>
</comment>
<evidence type="ECO:0000256" key="3">
    <source>
        <dbReference type="ARBA" id="ARBA00022989"/>
    </source>
</evidence>
<dbReference type="HOGENOM" id="CLU_024494_0_0_6"/>
<dbReference type="InterPro" id="IPR050083">
    <property type="entry name" value="HtpX_protease"/>
</dbReference>
<evidence type="ECO:0000256" key="4">
    <source>
        <dbReference type="ARBA" id="ARBA00023136"/>
    </source>
</evidence>
<feature type="transmembrane region" description="Helical" evidence="5">
    <location>
        <begin position="55"/>
        <end position="77"/>
    </location>
</feature>
<dbReference type="RefSeq" id="WP_023272191.1">
    <property type="nucleotide sequence ID" value="NZ_KI530712.1"/>
</dbReference>
<dbReference type="AlphaFoldDB" id="V2TV97"/>
<dbReference type="Proteomes" id="UP000023785">
    <property type="component" value="Unassembled WGS sequence"/>
</dbReference>
<dbReference type="PANTHER" id="PTHR43221:SF1">
    <property type="entry name" value="PROTEASE HTPX"/>
    <property type="match status" value="1"/>
</dbReference>
<evidence type="ECO:0000256" key="1">
    <source>
        <dbReference type="ARBA" id="ARBA00004651"/>
    </source>
</evidence>
<sequence>MALNKTSSNHQKNLFVATIICVFAIVLTIMILNFSFGLIVYYLDQNQSIWWNKHSPLLLGTVIFIMLISLFYELYIFRVGGHSLAKQMRARYLNTLECTPEEIRAVKLTEQLANKFEVMTPSVYVLPDEIGVNALTAGQNEQDTVIILTWGALQNLDELELYGLLSYAFNQILSGETRQNIRLKILFSALTSFNQWGSKIARRGFKPYNSKNKFETVLVALGGIIWLMGSLGLLISRFVKFVTLSGRTFKNDTETQALISNDTNLQTLLRIYVHHAGSQIHSSHSESIAHMCFANSLSPQSWLNIHPNIERRIYQLDPSILKEVQLENLKRVQAQPLFSLFRPFGEEQTEVSIAWEAPKPFPLVRLSPISFSSQDEEQPLSPHLRQSMKQPELLKRALQTGTGAREVIVAVLMIRQYREFIPKDAQVSHAIVDALLAIDGRLHVQVFYNACNKLVQMPMSIARQFLTRLALIIQADGEVGLLDVLLLEKVKSHLNLLPIHMPTAYDETQFEIVRLVDALVHVQKLNSSNQLKRRASMLEQLVSNKEIKKYEHLSDDPVNLGEILHHLSGLLLRDRLKILGVLEHCLSEDRIITQDELDVLALLYWRLGFENKEVVEQVLKQNSLMIV</sequence>
<evidence type="ECO:0000256" key="2">
    <source>
        <dbReference type="ARBA" id="ARBA00022692"/>
    </source>
</evidence>
<gene>
    <name evidence="6" type="ORF">P256_00590</name>
</gene>
<dbReference type="GO" id="GO:0005886">
    <property type="term" value="C:plasma membrane"/>
    <property type="evidence" value="ECO:0007669"/>
    <property type="project" value="UniProtKB-SubCell"/>
</dbReference>
<dbReference type="GO" id="GO:0005524">
    <property type="term" value="F:ATP binding"/>
    <property type="evidence" value="ECO:0007669"/>
    <property type="project" value="InterPro"/>
</dbReference>
<reference evidence="6 7" key="1">
    <citation type="submission" date="2013-10" db="EMBL/GenBank/DDBJ databases">
        <title>The Genome Sequence of Acinetobacter nectaris CIP 110549.</title>
        <authorList>
            <consortium name="The Broad Institute Genomics Platform"/>
            <consortium name="The Broad Institute Genome Sequencing Center for Infectious Disease"/>
            <person name="Cerqueira G."/>
            <person name="Feldgarden M."/>
            <person name="Courvalin P."/>
            <person name="Grillot-Courvalin C."/>
            <person name="Clermont D."/>
            <person name="Rocha E."/>
            <person name="Yoon E.-J."/>
            <person name="Nemec A."/>
            <person name="Young S.K."/>
            <person name="Zeng Q."/>
            <person name="Gargeya S."/>
            <person name="Fitzgerald M."/>
            <person name="Abouelleil A."/>
            <person name="Alvarado L."/>
            <person name="Berlin A.M."/>
            <person name="Chapman S.B."/>
            <person name="Gainer-Dewar J."/>
            <person name="Goldberg J."/>
            <person name="Gnerre S."/>
            <person name="Griggs A."/>
            <person name="Gujja S."/>
            <person name="Hansen M."/>
            <person name="Howarth C."/>
            <person name="Imamovic A."/>
            <person name="Ireland A."/>
            <person name="Larimer J."/>
            <person name="McCowan C."/>
            <person name="Murphy C."/>
            <person name="Pearson M."/>
            <person name="Poon T.W."/>
            <person name="Priest M."/>
            <person name="Roberts A."/>
            <person name="Saif S."/>
            <person name="Shea T."/>
            <person name="Sykes S."/>
            <person name="Wortman J."/>
            <person name="Nusbaum C."/>
            <person name="Birren B."/>
        </authorList>
    </citation>
    <scope>NUCLEOTIDE SEQUENCE [LARGE SCALE GENOMIC DNA]</scope>
    <source>
        <strain evidence="6 7">CIP 110549</strain>
    </source>
</reference>
<evidence type="ECO:0000313" key="7">
    <source>
        <dbReference type="Proteomes" id="UP000023785"/>
    </source>
</evidence>